<evidence type="ECO:0000256" key="2">
    <source>
        <dbReference type="ARBA" id="ARBA00022679"/>
    </source>
</evidence>
<dbReference type="KEGG" id="sna:Snas_1686"/>
<dbReference type="InterPro" id="IPR041698">
    <property type="entry name" value="Methyltransf_25"/>
</dbReference>
<dbReference type="Pfam" id="PF13649">
    <property type="entry name" value="Methyltransf_25"/>
    <property type="match status" value="1"/>
</dbReference>
<dbReference type="GO" id="GO:0032259">
    <property type="term" value="P:methylation"/>
    <property type="evidence" value="ECO:0007669"/>
    <property type="project" value="UniProtKB-KW"/>
</dbReference>
<dbReference type="CDD" id="cd02440">
    <property type="entry name" value="AdoMet_MTases"/>
    <property type="match status" value="1"/>
</dbReference>
<dbReference type="PANTHER" id="PTHR43861:SF1">
    <property type="entry name" value="TRANS-ACONITATE 2-METHYLTRANSFERASE"/>
    <property type="match status" value="1"/>
</dbReference>
<dbReference type="Gene3D" id="3.40.50.150">
    <property type="entry name" value="Vaccinia Virus protein VP39"/>
    <property type="match status" value="1"/>
</dbReference>
<name>D3PXC3_STANL</name>
<keyword evidence="2 4" id="KW-0808">Transferase</keyword>
<dbReference type="RefSeq" id="WP_013016957.1">
    <property type="nucleotide sequence ID" value="NC_013947.1"/>
</dbReference>
<feature type="domain" description="Methyltransferase" evidence="3">
    <location>
        <begin position="51"/>
        <end position="141"/>
    </location>
</feature>
<dbReference type="AlphaFoldDB" id="D3PXC3"/>
<dbReference type="InterPro" id="IPR029063">
    <property type="entry name" value="SAM-dependent_MTases_sf"/>
</dbReference>
<accession>D3PXC3</accession>
<sequence>MTDFLTPTKTAYDTIVDGYAEHARDEYARRPLERNLLATFAELVGPDAGPVADVGCGHGYLTARLNDLGLNAFGIDLSPNMLARARADYPKLRFEEGSMTALDIGDGELAGLVASYSTIHIPEPQLPQVFTGFHRALAPGGQLMLAFLIGDGHVLRTEAYGHTIALDYWLRQPEPVAELLTQAGFHVHARVRREPMLTEQIPRAYLLASKNA</sequence>
<keyword evidence="5" id="KW-1185">Reference proteome</keyword>
<evidence type="ECO:0000313" key="4">
    <source>
        <dbReference type="EMBL" id="ADD41386.1"/>
    </source>
</evidence>
<dbReference type="PANTHER" id="PTHR43861">
    <property type="entry name" value="TRANS-ACONITATE 2-METHYLTRANSFERASE-RELATED"/>
    <property type="match status" value="1"/>
</dbReference>
<proteinExistence type="predicted"/>
<evidence type="ECO:0000259" key="3">
    <source>
        <dbReference type="Pfam" id="PF13649"/>
    </source>
</evidence>
<dbReference type="STRING" id="446470.Snas_1686"/>
<keyword evidence="1 4" id="KW-0489">Methyltransferase</keyword>
<dbReference type="HOGENOM" id="CLU_060397_1_1_11"/>
<organism evidence="4 5">
    <name type="scientific">Stackebrandtia nassauensis (strain DSM 44728 / CIP 108903 / NRRL B-16338 / NBRC 102104 / LLR-40K-21)</name>
    <dbReference type="NCBI Taxonomy" id="446470"/>
    <lineage>
        <taxon>Bacteria</taxon>
        <taxon>Bacillati</taxon>
        <taxon>Actinomycetota</taxon>
        <taxon>Actinomycetes</taxon>
        <taxon>Glycomycetales</taxon>
        <taxon>Glycomycetaceae</taxon>
        <taxon>Stackebrandtia</taxon>
    </lineage>
</organism>
<evidence type="ECO:0000256" key="1">
    <source>
        <dbReference type="ARBA" id="ARBA00022603"/>
    </source>
</evidence>
<reference evidence="4 5" key="1">
    <citation type="journal article" date="2009" name="Stand. Genomic Sci.">
        <title>Complete genome sequence of Stackebrandtia nassauensis type strain (LLR-40K-21).</title>
        <authorList>
            <person name="Munk C."/>
            <person name="Lapidus A."/>
            <person name="Copeland A."/>
            <person name="Jando M."/>
            <person name="Mayilraj S."/>
            <person name="Glavina Del Rio T."/>
            <person name="Nolan M."/>
            <person name="Chen F."/>
            <person name="Lucas S."/>
            <person name="Tice H."/>
            <person name="Cheng J.F."/>
            <person name="Han C."/>
            <person name="Detter J.C."/>
            <person name="Bruce D."/>
            <person name="Goodwin L."/>
            <person name="Chain P."/>
            <person name="Pitluck S."/>
            <person name="Goker M."/>
            <person name="Ovchinikova G."/>
            <person name="Pati A."/>
            <person name="Ivanova N."/>
            <person name="Mavromatis K."/>
            <person name="Chen A."/>
            <person name="Palaniappan K."/>
            <person name="Land M."/>
            <person name="Hauser L."/>
            <person name="Chang Y.J."/>
            <person name="Jeffries C.D."/>
            <person name="Bristow J."/>
            <person name="Eisen J.A."/>
            <person name="Markowitz V."/>
            <person name="Hugenholtz P."/>
            <person name="Kyrpides N.C."/>
            <person name="Klenk H.P."/>
        </authorList>
    </citation>
    <scope>NUCLEOTIDE SEQUENCE [LARGE SCALE GENOMIC DNA]</scope>
    <source>
        <strain evidence="5">DSM 44728 / CIP 108903 / NRRL B-16338 / NBRC 102104 / LLR-40K-21</strain>
    </source>
</reference>
<protein>
    <submittedName>
        <fullName evidence="4">Methyltransferase type 11</fullName>
    </submittedName>
</protein>
<dbReference type="SUPFAM" id="SSF53335">
    <property type="entry name" value="S-adenosyl-L-methionine-dependent methyltransferases"/>
    <property type="match status" value="1"/>
</dbReference>
<dbReference type="eggNOG" id="COG2226">
    <property type="taxonomic scope" value="Bacteria"/>
</dbReference>
<dbReference type="GO" id="GO:0008168">
    <property type="term" value="F:methyltransferase activity"/>
    <property type="evidence" value="ECO:0007669"/>
    <property type="project" value="UniProtKB-KW"/>
</dbReference>
<dbReference type="EMBL" id="CP001778">
    <property type="protein sequence ID" value="ADD41386.1"/>
    <property type="molecule type" value="Genomic_DNA"/>
</dbReference>
<evidence type="ECO:0000313" key="5">
    <source>
        <dbReference type="Proteomes" id="UP000000844"/>
    </source>
</evidence>
<dbReference type="Proteomes" id="UP000000844">
    <property type="component" value="Chromosome"/>
</dbReference>
<gene>
    <name evidence="4" type="ordered locus">Snas_1686</name>
</gene>